<dbReference type="SUPFAM" id="SSF103473">
    <property type="entry name" value="MFS general substrate transporter"/>
    <property type="match status" value="1"/>
</dbReference>
<feature type="transmembrane region" description="Helical" evidence="7">
    <location>
        <begin position="295"/>
        <end position="320"/>
    </location>
</feature>
<evidence type="ECO:0000256" key="4">
    <source>
        <dbReference type="ARBA" id="ARBA00022989"/>
    </source>
</evidence>
<feature type="transmembrane region" description="Helical" evidence="7">
    <location>
        <begin position="238"/>
        <end position="264"/>
    </location>
</feature>
<reference evidence="8 9" key="1">
    <citation type="submission" date="2020-08" db="EMBL/GenBank/DDBJ databases">
        <title>Sequencing the genomes of 1000 actinobacteria strains.</title>
        <authorList>
            <person name="Klenk H.-P."/>
        </authorList>
    </citation>
    <scope>NUCLEOTIDE SEQUENCE [LARGE SCALE GENOMIC DNA]</scope>
    <source>
        <strain evidence="8 9">DSM 43149</strain>
    </source>
</reference>
<feature type="transmembrane region" description="Helical" evidence="7">
    <location>
        <begin position="332"/>
        <end position="355"/>
    </location>
</feature>
<comment type="caution">
    <text evidence="8">The sequence shown here is derived from an EMBL/GenBank/DDBJ whole genome shotgun (WGS) entry which is preliminary data.</text>
</comment>
<feature type="region of interest" description="Disordered" evidence="6">
    <location>
        <begin position="386"/>
        <end position="425"/>
    </location>
</feature>
<accession>A0A7W7I307</accession>
<dbReference type="PANTHER" id="PTHR23513:SF6">
    <property type="entry name" value="MAJOR FACILITATOR SUPERFAMILY ASSOCIATED DOMAIN-CONTAINING PROTEIN"/>
    <property type="match status" value="1"/>
</dbReference>
<feature type="transmembrane region" description="Helical" evidence="7">
    <location>
        <begin position="200"/>
        <end position="226"/>
    </location>
</feature>
<evidence type="ECO:0000256" key="2">
    <source>
        <dbReference type="ARBA" id="ARBA00022475"/>
    </source>
</evidence>
<keyword evidence="9" id="KW-1185">Reference proteome</keyword>
<proteinExistence type="predicted"/>
<dbReference type="CDD" id="cd06173">
    <property type="entry name" value="MFS_MefA_like"/>
    <property type="match status" value="1"/>
</dbReference>
<keyword evidence="2" id="KW-1003">Cell membrane</keyword>
<dbReference type="InterPro" id="IPR036259">
    <property type="entry name" value="MFS_trans_sf"/>
</dbReference>
<evidence type="ECO:0000256" key="3">
    <source>
        <dbReference type="ARBA" id="ARBA00022692"/>
    </source>
</evidence>
<dbReference type="Gene3D" id="1.20.1250.20">
    <property type="entry name" value="MFS general substrate transporter like domains"/>
    <property type="match status" value="1"/>
</dbReference>
<feature type="transmembrane region" description="Helical" evidence="7">
    <location>
        <begin position="6"/>
        <end position="31"/>
    </location>
</feature>
<dbReference type="GO" id="GO:0005886">
    <property type="term" value="C:plasma membrane"/>
    <property type="evidence" value="ECO:0007669"/>
    <property type="project" value="UniProtKB-SubCell"/>
</dbReference>
<evidence type="ECO:0000313" key="9">
    <source>
        <dbReference type="Proteomes" id="UP000578112"/>
    </source>
</evidence>
<evidence type="ECO:0000256" key="5">
    <source>
        <dbReference type="ARBA" id="ARBA00023136"/>
    </source>
</evidence>
<feature type="transmembrane region" description="Helical" evidence="7">
    <location>
        <begin position="160"/>
        <end position="179"/>
    </location>
</feature>
<dbReference type="GO" id="GO:0022857">
    <property type="term" value="F:transmembrane transporter activity"/>
    <property type="evidence" value="ECO:0007669"/>
    <property type="project" value="InterPro"/>
</dbReference>
<name>A0A7W7I307_9ACTN</name>
<evidence type="ECO:0000256" key="6">
    <source>
        <dbReference type="SAM" id="MobiDB-lite"/>
    </source>
</evidence>
<dbReference type="RefSeq" id="WP_184996552.1">
    <property type="nucleotide sequence ID" value="NZ_BOMK01000022.1"/>
</dbReference>
<dbReference type="Pfam" id="PF07690">
    <property type="entry name" value="MFS_1"/>
    <property type="match status" value="1"/>
</dbReference>
<protein>
    <submittedName>
        <fullName evidence="8">MFS family permease</fullName>
    </submittedName>
</protein>
<comment type="subcellular location">
    <subcellularLocation>
        <location evidence="1">Cell membrane</location>
        <topology evidence="1">Multi-pass membrane protein</topology>
    </subcellularLocation>
</comment>
<dbReference type="EMBL" id="JACHNH010000001">
    <property type="protein sequence ID" value="MBB4765508.1"/>
    <property type="molecule type" value="Genomic_DNA"/>
</dbReference>
<evidence type="ECO:0000256" key="7">
    <source>
        <dbReference type="SAM" id="Phobius"/>
    </source>
</evidence>
<feature type="transmembrane region" description="Helical" evidence="7">
    <location>
        <begin position="271"/>
        <end position="289"/>
    </location>
</feature>
<organism evidence="8 9">
    <name type="scientific">Actinoplanes digitatis</name>
    <dbReference type="NCBI Taxonomy" id="1868"/>
    <lineage>
        <taxon>Bacteria</taxon>
        <taxon>Bacillati</taxon>
        <taxon>Actinomycetota</taxon>
        <taxon>Actinomycetes</taxon>
        <taxon>Micromonosporales</taxon>
        <taxon>Micromonosporaceae</taxon>
        <taxon>Actinoplanes</taxon>
    </lineage>
</organism>
<dbReference type="PANTHER" id="PTHR23513">
    <property type="entry name" value="INTEGRAL MEMBRANE EFFLUX PROTEIN-RELATED"/>
    <property type="match status" value="1"/>
</dbReference>
<feature type="transmembrane region" description="Helical" evidence="7">
    <location>
        <begin position="38"/>
        <end position="57"/>
    </location>
</feature>
<keyword evidence="4 7" id="KW-1133">Transmembrane helix</keyword>
<evidence type="ECO:0000256" key="1">
    <source>
        <dbReference type="ARBA" id="ARBA00004651"/>
    </source>
</evidence>
<feature type="transmembrane region" description="Helical" evidence="7">
    <location>
        <begin position="69"/>
        <end position="87"/>
    </location>
</feature>
<feature type="transmembrane region" description="Helical" evidence="7">
    <location>
        <begin position="361"/>
        <end position="378"/>
    </location>
</feature>
<dbReference type="InterPro" id="IPR011701">
    <property type="entry name" value="MFS"/>
</dbReference>
<keyword evidence="5 7" id="KW-0472">Membrane</keyword>
<sequence length="425" mass="42440">MRRNAVLFVAISLLSGFGSSAMSLVAGIWILDLTGSPSLAALAGLCVYAPTLAGPWLGGLLDRVPCRPLMVATNLLLAAALLSLFAVRSPAQTWLIFCVSTAYGISYVLLDAGESALLPSALPPGELGDVNGWRSSAQEGMKLIAPLAGAGLYAWRGGPAVAALSAAMPVLVAVLYAALRLRSAPVIAGPPRERGVRAGLAVLAGTPLLRSTVTLAAVAIAMSGFATAAQFQVVTADLGLAATFLGVLLSAQGAGSIVAGLVAGRVIARRGVVFVGVAGAALFAAGLLARCLPWWPALVVGAVIGGIGLPWTLIAAVTAVQTHTPRAMLGRVSATANTAMFGPIAVATPLGAAAVHLGARPALLIGAAGCLAAAIVVARRRIPSREPCHGSAAEPDVAAEPDLTAGLTTGPDLTAGPGRAAEPAR</sequence>
<keyword evidence="3 7" id="KW-0812">Transmembrane</keyword>
<dbReference type="Proteomes" id="UP000578112">
    <property type="component" value="Unassembled WGS sequence"/>
</dbReference>
<dbReference type="AlphaFoldDB" id="A0A7W7I307"/>
<evidence type="ECO:0000313" key="8">
    <source>
        <dbReference type="EMBL" id="MBB4765508.1"/>
    </source>
</evidence>
<gene>
    <name evidence="8" type="ORF">BJ971_006064</name>
</gene>